<dbReference type="HOGENOM" id="CLU_3382208_0_0_7"/>
<dbReference type="Proteomes" id="UP000005085">
    <property type="component" value="Unassembled WGS sequence"/>
</dbReference>
<name>T5LTY8_9HELI</name>
<comment type="caution">
    <text evidence="1">The sequence shown here is derived from an EMBL/GenBank/DDBJ whole genome shotgun (WGS) entry which is preliminary data.</text>
</comment>
<gene>
    <name evidence="1" type="ORF">HRAG_02271</name>
</gene>
<reference evidence="1 2" key="1">
    <citation type="journal article" date="2014" name="Genome Announc.">
        <title>Draft genome sequences of six enterohepatic helicobacter species isolated from humans and one from rhesus macaques.</title>
        <authorList>
            <person name="Shen Z."/>
            <person name="Sheh A."/>
            <person name="Young S.K."/>
            <person name="Abouelliel A."/>
            <person name="Ward D.V."/>
            <person name="Earl A.M."/>
            <person name="Fox J.G."/>
        </authorList>
    </citation>
    <scope>NUCLEOTIDE SEQUENCE [LARGE SCALE GENOMIC DNA]</scope>
    <source>
        <strain evidence="1 2">ATCC 43879</strain>
    </source>
</reference>
<evidence type="ECO:0000313" key="2">
    <source>
        <dbReference type="Proteomes" id="UP000005085"/>
    </source>
</evidence>
<keyword evidence="2" id="KW-1185">Reference proteome</keyword>
<proteinExistence type="predicted"/>
<dbReference type="AlphaFoldDB" id="T5LTY8"/>
<protein>
    <submittedName>
        <fullName evidence="1">Uncharacterized protein</fullName>
    </submittedName>
</protein>
<dbReference type="EMBL" id="ACDN02000044">
    <property type="protein sequence ID" value="EQM94680.1"/>
    <property type="molecule type" value="Genomic_DNA"/>
</dbReference>
<evidence type="ECO:0000313" key="1">
    <source>
        <dbReference type="EMBL" id="EQM94680.1"/>
    </source>
</evidence>
<organism evidence="1 2">
    <name type="scientific">Helicobacter bilis ATCC 43879</name>
    <dbReference type="NCBI Taxonomy" id="613026"/>
    <lineage>
        <taxon>Bacteria</taxon>
        <taxon>Pseudomonadati</taxon>
        <taxon>Campylobacterota</taxon>
        <taxon>Epsilonproteobacteria</taxon>
        <taxon>Campylobacterales</taxon>
        <taxon>Helicobacteraceae</taxon>
        <taxon>Helicobacter</taxon>
    </lineage>
</organism>
<sequence length="33" mass="3901">MLIIKPSQTFLQNQKDQNTIYTMVAISIFKEQQ</sequence>
<accession>T5LTY8</accession>